<dbReference type="CDD" id="cd16403">
    <property type="entry name" value="ParB_N_like_MT"/>
    <property type="match status" value="1"/>
</dbReference>
<keyword evidence="3 7" id="KW-0808">Transferase</keyword>
<dbReference type="SUPFAM" id="SSF110849">
    <property type="entry name" value="ParB/Sulfiredoxin"/>
    <property type="match status" value="1"/>
</dbReference>
<feature type="compositionally biased region" description="Basic and acidic residues" evidence="5">
    <location>
        <begin position="145"/>
        <end position="154"/>
    </location>
</feature>
<dbReference type="PANTHER" id="PTHR33375">
    <property type="entry name" value="CHROMOSOME-PARTITIONING PROTEIN PARB-RELATED"/>
    <property type="match status" value="1"/>
</dbReference>
<feature type="domain" description="ParB-like N-terminal" evidence="6">
    <location>
        <begin position="14"/>
        <end position="100"/>
    </location>
</feature>
<dbReference type="SUPFAM" id="SSF53335">
    <property type="entry name" value="S-adenosyl-L-methionine-dependent methyltransferases"/>
    <property type="match status" value="1"/>
</dbReference>
<dbReference type="EMBL" id="NSIT01000009">
    <property type="protein sequence ID" value="PJE80679.1"/>
    <property type="molecule type" value="Genomic_DNA"/>
</dbReference>
<dbReference type="GO" id="GO:0008170">
    <property type="term" value="F:N-methyltransferase activity"/>
    <property type="evidence" value="ECO:0007669"/>
    <property type="project" value="InterPro"/>
</dbReference>
<dbReference type="AlphaFoldDB" id="A0A2H9TBW4"/>
<dbReference type="PIRSF" id="PIRSF036758">
    <property type="entry name" value="Aden_M_ParB"/>
    <property type="match status" value="1"/>
</dbReference>
<dbReference type="GO" id="GO:0005694">
    <property type="term" value="C:chromosome"/>
    <property type="evidence" value="ECO:0007669"/>
    <property type="project" value="TreeGrafter"/>
</dbReference>
<evidence type="ECO:0000313" key="7">
    <source>
        <dbReference type="EMBL" id="PJE80679.1"/>
    </source>
</evidence>
<dbReference type="InterPro" id="IPR015840">
    <property type="entry name" value="DNA_MeTrfase_ParB"/>
</dbReference>
<name>A0A2H9TBW4_9ZZZZ</name>
<dbReference type="InterPro" id="IPR029063">
    <property type="entry name" value="SAM-dependent_MTases_sf"/>
</dbReference>
<dbReference type="GO" id="GO:0045881">
    <property type="term" value="P:positive regulation of sporulation resulting in formation of a cellular spore"/>
    <property type="evidence" value="ECO:0007669"/>
    <property type="project" value="TreeGrafter"/>
</dbReference>
<evidence type="ECO:0000256" key="5">
    <source>
        <dbReference type="SAM" id="MobiDB-lite"/>
    </source>
</evidence>
<evidence type="ECO:0000256" key="3">
    <source>
        <dbReference type="ARBA" id="ARBA00022679"/>
    </source>
</evidence>
<dbReference type="PRINTS" id="PR00506">
    <property type="entry name" value="D21N6MTFRASE"/>
</dbReference>
<protein>
    <submittedName>
        <fullName evidence="7">DNA adenine methyltransferase YhdJ</fullName>
        <ecNumber evidence="7">2.1.1.72</ecNumber>
    </submittedName>
</protein>
<dbReference type="InterPro" id="IPR002295">
    <property type="entry name" value="N4/N6-MTase_EcoPI_Mod-like"/>
</dbReference>
<reference evidence="7" key="1">
    <citation type="journal article" date="2017" name="Appl. Environ. Microbiol.">
        <title>Molecular characterization of an Endozoicomonas-like organism causing infection in king scallop Pecten maximus L.</title>
        <authorList>
            <person name="Cano I."/>
            <person name="van Aerle R."/>
            <person name="Ross S."/>
            <person name="Verner-Jeffreys D.W."/>
            <person name="Paley R.K."/>
            <person name="Rimmer G."/>
            <person name="Ryder D."/>
            <person name="Hooper P."/>
            <person name="Stone D."/>
            <person name="Feist S.W."/>
        </authorList>
    </citation>
    <scope>NUCLEOTIDE SEQUENCE</scope>
</reference>
<keyword evidence="4" id="KW-0949">S-adenosyl-L-methionine</keyword>
<feature type="region of interest" description="Disordered" evidence="5">
    <location>
        <begin position="143"/>
        <end position="166"/>
    </location>
</feature>
<comment type="similarity">
    <text evidence="1">Belongs to the N(4)/N(6)-methyltransferase family.</text>
</comment>
<dbReference type="InterPro" id="IPR036086">
    <property type="entry name" value="ParB/Sulfiredoxin_sf"/>
</dbReference>
<dbReference type="Gene3D" id="3.40.50.150">
    <property type="entry name" value="Vaccinia Virus protein VP39"/>
    <property type="match status" value="1"/>
</dbReference>
<dbReference type="PROSITE" id="PS00092">
    <property type="entry name" value="N6_MTASE"/>
    <property type="match status" value="1"/>
</dbReference>
<dbReference type="PANTHER" id="PTHR33375:SF1">
    <property type="entry name" value="CHROMOSOME-PARTITIONING PROTEIN PARB-RELATED"/>
    <property type="match status" value="1"/>
</dbReference>
<organism evidence="7">
    <name type="scientific">invertebrate metagenome</name>
    <dbReference type="NCBI Taxonomy" id="1711999"/>
    <lineage>
        <taxon>unclassified sequences</taxon>
        <taxon>metagenomes</taxon>
        <taxon>organismal metagenomes</taxon>
    </lineage>
</organism>
<sequence length="448" mass="50045">MQLFDIRFSYMEITTVSLKSLLPYDRNAKLHPKAQVDQIAESIRRFGFNNPVLVDGDHTIIAGHGRVMAARHLGLDEIPVVVLSHLSDDEKRAYMLADNRIAEAGGWDSDLLSMELSDLKAIGMDLKVTGFTDHDWQGLLPEKLPSGERSDDHVPPLPAPGKTVSQPGDLWLMDGNRLLCGDSTKADDMTRLMNGQMADMVWTDPPYNVNYHGGTEGHLAIANDDMPEGEFLDFLLQVFRQVHTCSAAGCPLYVAYSDAESIPFRTALIQSGWKLSQTLVWAKHHFKLSRQDYQWQHEPVIYGWKEGAGHPWYGDRKQTSIMDANLVLDDMSHDELLKLAKAWQQVIATTVIRAKKPVASTDHPTMKPVALVLSMMMNSSRQGDLVLDPCGGSGTTLIAAQKTHRRSCLMEIDPVYCDVIVRRWQEFTGGQALHESTGKPFILQKEVA</sequence>
<dbReference type="InterPro" id="IPR050336">
    <property type="entry name" value="Chromosome_partition/occlusion"/>
</dbReference>
<proteinExistence type="inferred from homology"/>
<dbReference type="EC" id="2.1.1.72" evidence="7"/>
<accession>A0A2H9TBW4</accession>
<gene>
    <name evidence="7" type="primary">yhdJ</name>
    <name evidence="7" type="ORF">CI610_00340</name>
</gene>
<keyword evidence="2 7" id="KW-0489">Methyltransferase</keyword>
<dbReference type="GO" id="GO:0032259">
    <property type="term" value="P:methylation"/>
    <property type="evidence" value="ECO:0007669"/>
    <property type="project" value="UniProtKB-KW"/>
</dbReference>
<dbReference type="GO" id="GO:0007059">
    <property type="term" value="P:chromosome segregation"/>
    <property type="evidence" value="ECO:0007669"/>
    <property type="project" value="TreeGrafter"/>
</dbReference>
<comment type="caution">
    <text evidence="7">The sequence shown here is derived from an EMBL/GenBank/DDBJ whole genome shotgun (WGS) entry which is preliminary data.</text>
</comment>
<dbReference type="InterPro" id="IPR002052">
    <property type="entry name" value="DNA_methylase_N6_adenine_CS"/>
</dbReference>
<evidence type="ECO:0000259" key="6">
    <source>
        <dbReference type="SMART" id="SM00470"/>
    </source>
</evidence>
<dbReference type="Pfam" id="PF01555">
    <property type="entry name" value="N6_N4_Mtase"/>
    <property type="match status" value="1"/>
</dbReference>
<dbReference type="InterPro" id="IPR002941">
    <property type="entry name" value="DNA_methylase_N4/N6"/>
</dbReference>
<evidence type="ECO:0000256" key="4">
    <source>
        <dbReference type="ARBA" id="ARBA00022691"/>
    </source>
</evidence>
<dbReference type="GO" id="GO:0003677">
    <property type="term" value="F:DNA binding"/>
    <property type="evidence" value="ECO:0007669"/>
    <property type="project" value="InterPro"/>
</dbReference>
<dbReference type="InterPro" id="IPR003115">
    <property type="entry name" value="ParB_N"/>
</dbReference>
<dbReference type="SMART" id="SM00470">
    <property type="entry name" value="ParB"/>
    <property type="match status" value="1"/>
</dbReference>
<dbReference type="Pfam" id="PF02195">
    <property type="entry name" value="ParB_N"/>
    <property type="match status" value="1"/>
</dbReference>
<evidence type="ECO:0000256" key="2">
    <source>
        <dbReference type="ARBA" id="ARBA00022603"/>
    </source>
</evidence>
<dbReference type="GO" id="GO:0009007">
    <property type="term" value="F:site-specific DNA-methyltransferase (adenine-specific) activity"/>
    <property type="evidence" value="ECO:0007669"/>
    <property type="project" value="UniProtKB-EC"/>
</dbReference>
<dbReference type="Gene3D" id="3.90.1530.10">
    <property type="entry name" value="Conserved hypothetical protein from pyrococcus furiosus pfu- 392566-001, ParB domain"/>
    <property type="match status" value="1"/>
</dbReference>
<evidence type="ECO:0000256" key="1">
    <source>
        <dbReference type="ARBA" id="ARBA00006594"/>
    </source>
</evidence>